<dbReference type="EMBL" id="AHJE01000152">
    <property type="protein sequence ID" value="EHP38034.1"/>
    <property type="molecule type" value="Genomic_DNA"/>
</dbReference>
<dbReference type="Pfam" id="PF14657">
    <property type="entry name" value="Arm-DNA-bind_4"/>
    <property type="match status" value="1"/>
</dbReference>
<proteinExistence type="predicted"/>
<evidence type="ECO:0000313" key="2">
    <source>
        <dbReference type="EMBL" id="EHP38034.1"/>
    </source>
</evidence>
<feature type="non-terminal residue" evidence="2">
    <location>
        <position position="102"/>
    </location>
</feature>
<name>H1SHG8_9BURK</name>
<dbReference type="Proteomes" id="UP000005808">
    <property type="component" value="Unassembled WGS sequence"/>
</dbReference>
<reference evidence="2 3" key="1">
    <citation type="journal article" date="2012" name="J. Bacteriol.">
        <title>De Novo Genome Project of Cupriavidus basilensis OR16.</title>
        <authorList>
            <person name="Cserhati M."/>
            <person name="Kriszt B."/>
            <person name="Szoboszlay S."/>
            <person name="Toth A."/>
            <person name="Szabo I."/>
            <person name="Tancsics A."/>
            <person name="Nagy I."/>
            <person name="Horvath B."/>
            <person name="Nagy I."/>
            <person name="Kukolya J."/>
        </authorList>
    </citation>
    <scope>NUCLEOTIDE SEQUENCE [LARGE SCALE GENOMIC DNA]</scope>
    <source>
        <strain evidence="2 3">OR16</strain>
    </source>
</reference>
<comment type="caution">
    <text evidence="2">The sequence shown here is derived from an EMBL/GenBank/DDBJ whole genome shotgun (WGS) entry which is preliminary data.</text>
</comment>
<dbReference type="InterPro" id="IPR028259">
    <property type="entry name" value="AP2-like_int_N"/>
</dbReference>
<dbReference type="AlphaFoldDB" id="H1SHG8"/>
<dbReference type="RefSeq" id="WP_006164014.1">
    <property type="nucleotide sequence ID" value="NZ_AHJE01000152.1"/>
</dbReference>
<feature type="domain" description="AP2-like integrase N-terminal" evidence="1">
    <location>
        <begin position="20"/>
        <end position="56"/>
    </location>
</feature>
<gene>
    <name evidence="2" type="ORF">OR16_39484</name>
</gene>
<sequence length="102" mass="11094">MGSITTAKKTDKASGKTVTTYRAFIRRNVNGKQVNKSKVFATKTEAKDWLRENESSASLAALGTAAGPKFGDLLDSFVKAPPTKGTRFWEPAHIDFCGLSLR</sequence>
<accession>H1SHG8</accession>
<evidence type="ECO:0000259" key="1">
    <source>
        <dbReference type="Pfam" id="PF14657"/>
    </source>
</evidence>
<protein>
    <recommendedName>
        <fullName evidence="1">AP2-like integrase N-terminal domain-containing protein</fullName>
    </recommendedName>
</protein>
<evidence type="ECO:0000313" key="3">
    <source>
        <dbReference type="Proteomes" id="UP000005808"/>
    </source>
</evidence>
<organism evidence="2 3">
    <name type="scientific">Cupriavidus basilensis OR16</name>
    <dbReference type="NCBI Taxonomy" id="1127483"/>
    <lineage>
        <taxon>Bacteria</taxon>
        <taxon>Pseudomonadati</taxon>
        <taxon>Pseudomonadota</taxon>
        <taxon>Betaproteobacteria</taxon>
        <taxon>Burkholderiales</taxon>
        <taxon>Burkholderiaceae</taxon>
        <taxon>Cupriavidus</taxon>
    </lineage>
</organism>